<dbReference type="Gene3D" id="3.20.20.370">
    <property type="entry name" value="Glycoside hydrolase/deacetylase"/>
    <property type="match status" value="1"/>
</dbReference>
<dbReference type="GO" id="GO:0005524">
    <property type="term" value="F:ATP binding"/>
    <property type="evidence" value="ECO:0007669"/>
    <property type="project" value="UniProtKB-UniRule"/>
</dbReference>
<dbReference type="InterPro" id="IPR000489">
    <property type="entry name" value="Pterin-binding_dom"/>
</dbReference>
<organism evidence="4 5">
    <name type="scientific">Staphylococcus chromogenes</name>
    <name type="common">Staphylococcus hyicus subsp. chromogenes</name>
    <dbReference type="NCBI Taxonomy" id="46126"/>
    <lineage>
        <taxon>Bacteria</taxon>
        <taxon>Bacillati</taxon>
        <taxon>Bacillota</taxon>
        <taxon>Bacilli</taxon>
        <taxon>Bacillales</taxon>
        <taxon>Staphylococcaceae</taxon>
        <taxon>Staphylococcus</taxon>
    </lineage>
</organism>
<keyword evidence="1 3" id="KW-0378">Hydrolase</keyword>
<dbReference type="GO" id="GO:0017168">
    <property type="term" value="F:5-oxoprolinase (ATP-hydrolyzing) activity"/>
    <property type="evidence" value="ECO:0007669"/>
    <property type="project" value="UniProtKB-UniRule"/>
</dbReference>
<evidence type="ECO:0000313" key="6">
    <source>
        <dbReference type="Proteomes" id="UP001240157"/>
    </source>
</evidence>
<dbReference type="Proteomes" id="UP000242704">
    <property type="component" value="Unassembled WGS sequence"/>
</dbReference>
<protein>
    <recommendedName>
        <fullName evidence="1">5-oxoprolinase subunit A</fullName>
        <shortName evidence="1">5-OPase subunit A</shortName>
        <ecNumber evidence="1">3.5.2.9</ecNumber>
    </recommendedName>
    <alternativeName>
        <fullName evidence="1">5-oxoprolinase (ATP-hydrolyzing) subunit A</fullName>
    </alternativeName>
</protein>
<reference evidence="4" key="2">
    <citation type="submission" date="2018-03" db="EMBL/GenBank/DDBJ databases">
        <authorList>
            <person name="Naushad S."/>
        </authorList>
    </citation>
    <scope>NUCLEOTIDE SEQUENCE</scope>
    <source>
        <strain evidence="4">SNUC 505</strain>
    </source>
</reference>
<comment type="subunit">
    <text evidence="1">Forms a complex composed of PxpA, PxpB and PxpC.</text>
</comment>
<dbReference type="EMBL" id="JAVGJF010000007">
    <property type="protein sequence ID" value="MDQ7174820.1"/>
    <property type="molecule type" value="Genomic_DNA"/>
</dbReference>
<dbReference type="PANTHER" id="PTHR30292:SF0">
    <property type="entry name" value="5-OXOPROLINASE SUBUNIT A"/>
    <property type="match status" value="1"/>
</dbReference>
<gene>
    <name evidence="1 3" type="primary">pxpA</name>
    <name evidence="4" type="ORF">BU653_03900</name>
    <name evidence="3" type="ORF">RCF65_02335</name>
</gene>
<dbReference type="HAMAP" id="MF_00691">
    <property type="entry name" value="PxpA"/>
    <property type="match status" value="1"/>
</dbReference>
<proteinExistence type="inferred from homology"/>
<comment type="catalytic activity">
    <reaction evidence="1">
        <text>5-oxo-L-proline + ATP + 2 H2O = L-glutamate + ADP + phosphate + H(+)</text>
        <dbReference type="Rhea" id="RHEA:10348"/>
        <dbReference type="ChEBI" id="CHEBI:15377"/>
        <dbReference type="ChEBI" id="CHEBI:15378"/>
        <dbReference type="ChEBI" id="CHEBI:29985"/>
        <dbReference type="ChEBI" id="CHEBI:30616"/>
        <dbReference type="ChEBI" id="CHEBI:43474"/>
        <dbReference type="ChEBI" id="CHEBI:58402"/>
        <dbReference type="ChEBI" id="CHEBI:456216"/>
        <dbReference type="EC" id="3.5.2.9"/>
    </reaction>
</comment>
<sequence length="253" mass="27491">MTKIDLNCDLGESFGNYKIGNDEQVIPLITSANIACGFHAGDSNVMAKTVKIAKQNKIGIGAHPGFPDLQGFGRRNLDMSHDEIYNMIVYQIGALKLFCDLEGVTLNHVKPHGALYQMGAKDPKIAKVIAQAVHDIDSNIIFVGLSNSYLIEEAEKLGLKTASEVFADRRYEANGQLVSRKQENAVINDTQEAIDQVVKMVTKGKVIAINGEEINISADTICVHGDGEHALEFVKQIRKQLSTVGVEIVTLGG</sequence>
<evidence type="ECO:0000313" key="4">
    <source>
        <dbReference type="EMBL" id="PTG15726.1"/>
    </source>
</evidence>
<evidence type="ECO:0000256" key="1">
    <source>
        <dbReference type="HAMAP-Rule" id="MF_00691"/>
    </source>
</evidence>
<dbReference type="EC" id="3.5.2.9" evidence="1"/>
<dbReference type="GO" id="GO:0042558">
    <property type="term" value="P:pteridine-containing compound metabolic process"/>
    <property type="evidence" value="ECO:0007669"/>
    <property type="project" value="InterPro"/>
</dbReference>
<accession>A0AAE5W968</accession>
<dbReference type="InterPro" id="IPR005501">
    <property type="entry name" value="LamB/YcsF/PxpA-like"/>
</dbReference>
<comment type="caution">
    <text evidence="4">The sequence shown here is derived from an EMBL/GenBank/DDBJ whole genome shotgun (WGS) entry which is preliminary data.</text>
</comment>
<dbReference type="PROSITE" id="PS50972">
    <property type="entry name" value="PTERIN_BINDING"/>
    <property type="match status" value="1"/>
</dbReference>
<dbReference type="InterPro" id="IPR011330">
    <property type="entry name" value="Glyco_hydro/deAcase_b/a-brl"/>
</dbReference>
<name>A0AAE5W968_STACR</name>
<dbReference type="PANTHER" id="PTHR30292">
    <property type="entry name" value="UNCHARACTERIZED PROTEIN YBGL-RELATED"/>
    <property type="match status" value="1"/>
</dbReference>
<comment type="function">
    <text evidence="1">Catalyzes the cleavage of 5-oxoproline to form L-glutamate coupled to the hydrolysis of ATP to ADP and inorganic phosphate.</text>
</comment>
<keyword evidence="1" id="KW-0547">Nucleotide-binding</keyword>
<feature type="domain" description="Pterin-binding" evidence="2">
    <location>
        <begin position="207"/>
        <end position="253"/>
    </location>
</feature>
<reference evidence="3 6" key="3">
    <citation type="submission" date="2023-08" db="EMBL/GenBank/DDBJ databases">
        <title>Whole genome sequencing of Staphylococcus chromogenes NNSch 2386.</title>
        <authorList>
            <person name="Kropotov V.S."/>
            <person name="Boriskina E.V."/>
            <person name="Gordinskaya N.A."/>
            <person name="Shkurkina I.S."/>
            <person name="Kryazhev D.V."/>
            <person name="Alekseeva A.E."/>
            <person name="Makhova M.A."/>
        </authorList>
    </citation>
    <scope>NUCLEOTIDE SEQUENCE [LARGE SCALE GENOMIC DNA]</scope>
    <source>
        <strain evidence="3 6">NNSch 2386</strain>
    </source>
</reference>
<dbReference type="RefSeq" id="WP_105965432.1">
    <property type="nucleotide sequence ID" value="NZ_JAHCNX010000001.1"/>
</dbReference>
<comment type="similarity">
    <text evidence="1">Belongs to the LamB/PxpA family.</text>
</comment>
<dbReference type="NCBIfam" id="NF003814">
    <property type="entry name" value="PRK05406.1-3"/>
    <property type="match status" value="1"/>
</dbReference>
<keyword evidence="1" id="KW-0067">ATP-binding</keyword>
<reference evidence="4 5" key="1">
    <citation type="journal article" date="2016" name="Front. Microbiol.">
        <title>Comprehensive Phylogenetic Analysis of Bovine Non-aureus Staphylococci Species Based on Whole-Genome Sequencing.</title>
        <authorList>
            <person name="Naushad S."/>
            <person name="Barkema H.W."/>
            <person name="Luby C."/>
            <person name="Condas L.A."/>
            <person name="Nobrega D.B."/>
            <person name="Carson D.A."/>
            <person name="De Buck J."/>
        </authorList>
    </citation>
    <scope>NUCLEOTIDE SEQUENCE [LARGE SCALE GENOMIC DNA]</scope>
    <source>
        <strain evidence="4 5">SNUC 505</strain>
    </source>
</reference>
<dbReference type="NCBIfam" id="NF003816">
    <property type="entry name" value="PRK05406.1-5"/>
    <property type="match status" value="1"/>
</dbReference>
<dbReference type="GO" id="GO:0005975">
    <property type="term" value="P:carbohydrate metabolic process"/>
    <property type="evidence" value="ECO:0007669"/>
    <property type="project" value="InterPro"/>
</dbReference>
<evidence type="ECO:0000259" key="2">
    <source>
        <dbReference type="PROSITE" id="PS50972"/>
    </source>
</evidence>
<dbReference type="Proteomes" id="UP001240157">
    <property type="component" value="Unassembled WGS sequence"/>
</dbReference>
<dbReference type="NCBIfam" id="NF003813">
    <property type="entry name" value="PRK05406.1-2"/>
    <property type="match status" value="1"/>
</dbReference>
<dbReference type="CDD" id="cd10787">
    <property type="entry name" value="LamB_YcsF_like"/>
    <property type="match status" value="1"/>
</dbReference>
<evidence type="ECO:0000313" key="3">
    <source>
        <dbReference type="EMBL" id="MDQ7174820.1"/>
    </source>
</evidence>
<dbReference type="EMBL" id="PZBZ01000015">
    <property type="protein sequence ID" value="PTG15726.1"/>
    <property type="molecule type" value="Genomic_DNA"/>
</dbReference>
<dbReference type="Pfam" id="PF03746">
    <property type="entry name" value="LamB_YcsF"/>
    <property type="match status" value="1"/>
</dbReference>
<evidence type="ECO:0000313" key="5">
    <source>
        <dbReference type="Proteomes" id="UP000242704"/>
    </source>
</evidence>
<dbReference type="SUPFAM" id="SSF88713">
    <property type="entry name" value="Glycoside hydrolase/deacetylase"/>
    <property type="match status" value="1"/>
</dbReference>
<dbReference type="AlphaFoldDB" id="A0AAE5W968"/>